<comment type="catalytic activity">
    <reaction evidence="1">
        <text>beta-D-GlcNAc-(1-&gt;4)-Mur2Ac(oyl-L-Ala-gamma-D-Glu-L-Lys-D-Ala-D-Ala)-di-trans,octa-cis-undecaprenyl diphosphate + L-glutamine + ATP + H2O = beta-D-GlcNAc-(1-&gt;4)-Mur2Ac(oyl-L-Ala-D-isoglutaminyl-L-Lys-D-Ala-D-Ala)-di-trans,octa-cis-undecaprenyl diphosphate + L-glutamate + ADP + phosphate + H(+)</text>
        <dbReference type="Rhea" id="RHEA:57928"/>
        <dbReference type="ChEBI" id="CHEBI:15377"/>
        <dbReference type="ChEBI" id="CHEBI:15378"/>
        <dbReference type="ChEBI" id="CHEBI:29985"/>
        <dbReference type="ChEBI" id="CHEBI:30616"/>
        <dbReference type="ChEBI" id="CHEBI:43474"/>
        <dbReference type="ChEBI" id="CHEBI:58359"/>
        <dbReference type="ChEBI" id="CHEBI:60033"/>
        <dbReference type="ChEBI" id="CHEBI:62233"/>
        <dbReference type="ChEBI" id="CHEBI:456216"/>
        <dbReference type="EC" id="6.3.5.13"/>
    </reaction>
</comment>
<proteinExistence type="inferred from homology"/>
<comment type="function">
    <text evidence="1">The lipid II isoglutaminyl synthase complex catalyzes the formation of alpha-D-isoglutamine in the cell wall lipid II stem peptide. The MurT subunit catalyzes the ATP-dependent amidation of D-glutamate residue of lipid II, converting it to an isoglutamine residue.</text>
</comment>
<dbReference type="PANTHER" id="PTHR23135:SF7">
    <property type="entry name" value="LIPID II ISOGLUTAMINYL SYNTHASE (GLUTAMINE-HYDROLYZING) SUBUNIT MURT"/>
    <property type="match status" value="1"/>
</dbReference>
<dbReference type="InterPro" id="IPR013564">
    <property type="entry name" value="MurT_C"/>
</dbReference>
<keyword evidence="1" id="KW-0479">Metal-binding</keyword>
<dbReference type="AlphaFoldDB" id="A0A519B9F9"/>
<dbReference type="Pfam" id="PF08353">
    <property type="entry name" value="MurT_C"/>
    <property type="match status" value="1"/>
</dbReference>
<dbReference type="GO" id="GO:0008360">
    <property type="term" value="P:regulation of cell shape"/>
    <property type="evidence" value="ECO:0007669"/>
    <property type="project" value="UniProtKB-KW"/>
</dbReference>
<keyword evidence="1" id="KW-0133">Cell shape</keyword>
<dbReference type="Pfam" id="PF08245">
    <property type="entry name" value="Mur_ligase_M"/>
    <property type="match status" value="1"/>
</dbReference>
<comment type="pathway">
    <text evidence="1">Cell wall biogenesis; peptidoglycan biosynthesis.</text>
</comment>
<comment type="subunit">
    <text evidence="1">Forms a heterodimer with GatD.</text>
</comment>
<feature type="binding site" evidence="1">
    <location>
        <position position="249"/>
    </location>
    <ligand>
        <name>Zn(2+)</name>
        <dbReference type="ChEBI" id="CHEBI:29105"/>
    </ligand>
</feature>
<dbReference type="InterPro" id="IPR036565">
    <property type="entry name" value="Mur-like_cat_sf"/>
</dbReference>
<dbReference type="InterPro" id="IPR013221">
    <property type="entry name" value="Mur_ligase_cen"/>
</dbReference>
<organism evidence="4 5">
    <name type="scientific">Candidatus Acidulodesulfobacterium ferriphilum</name>
    <dbReference type="NCBI Taxonomy" id="2597223"/>
    <lineage>
        <taxon>Bacteria</taxon>
        <taxon>Deltaproteobacteria</taxon>
        <taxon>Candidatus Acidulodesulfobacterales</taxon>
        <taxon>Candidatus Acidulodesulfobacterium</taxon>
    </lineage>
</organism>
<keyword evidence="1 4" id="KW-0436">Ligase</keyword>
<dbReference type="Gene3D" id="3.40.1190.10">
    <property type="entry name" value="Mur-like, catalytic domain"/>
    <property type="match status" value="1"/>
</dbReference>
<feature type="binding site" evidence="1">
    <location>
        <position position="225"/>
    </location>
    <ligand>
        <name>Zn(2+)</name>
        <dbReference type="ChEBI" id="CHEBI:29105"/>
    </ligand>
</feature>
<comment type="catalytic activity">
    <reaction evidence="1">
        <text>beta-D-GlcNAc-(1-&gt;4)-Mur2Ac(oyl-L-Ala-gamma-D-Glu-L-Lys-D-Ala-D-Ala)-di-trans,octa-cis-undecaprenyl diphosphate + ATP = beta-D-GlcNAc-(1-&gt;4)-Mur2Ac(oyl-L-Ala-gamma-D-O-P-Glu-L-Lys-D-Ala-D-Ala)-di-trans,octa-cis-undecaprenyl diphosphate + ADP</text>
        <dbReference type="Rhea" id="RHEA:59488"/>
        <dbReference type="ChEBI" id="CHEBI:30616"/>
        <dbReference type="ChEBI" id="CHEBI:60033"/>
        <dbReference type="ChEBI" id="CHEBI:143132"/>
        <dbReference type="ChEBI" id="CHEBI:456216"/>
    </reaction>
</comment>
<feature type="domain" description="Lipid II isoglutaminyl synthase (glutamine-hydrolyzing) subunit MurT C-terminal" evidence="3">
    <location>
        <begin position="343"/>
        <end position="460"/>
    </location>
</feature>
<dbReference type="Proteomes" id="UP000320813">
    <property type="component" value="Unassembled WGS sequence"/>
</dbReference>
<dbReference type="GO" id="GO:0140282">
    <property type="term" value="F:carbon-nitrogen ligase activity on lipid II"/>
    <property type="evidence" value="ECO:0007669"/>
    <property type="project" value="UniProtKB-UniRule"/>
</dbReference>
<feature type="binding site" evidence="1">
    <location>
        <position position="228"/>
    </location>
    <ligand>
        <name>Zn(2+)</name>
        <dbReference type="ChEBI" id="CHEBI:29105"/>
    </ligand>
</feature>
<dbReference type="HAMAP" id="MF_02214">
    <property type="entry name" value="Lipid_II_synth_MurT"/>
    <property type="match status" value="1"/>
</dbReference>
<dbReference type="GO" id="GO:0008270">
    <property type="term" value="F:zinc ion binding"/>
    <property type="evidence" value="ECO:0007669"/>
    <property type="project" value="UniProtKB-UniRule"/>
</dbReference>
<comment type="similarity">
    <text evidence="1">Belongs to the MurCDEF family. MurT subfamily.</text>
</comment>
<dbReference type="SUPFAM" id="SSF53623">
    <property type="entry name" value="MurD-like peptide ligases, catalytic domain"/>
    <property type="match status" value="1"/>
</dbReference>
<feature type="binding site" evidence="1">
    <location>
        <position position="252"/>
    </location>
    <ligand>
        <name>Zn(2+)</name>
        <dbReference type="ChEBI" id="CHEBI:29105"/>
    </ligand>
</feature>
<feature type="active site" evidence="1">
    <location>
        <position position="379"/>
    </location>
</feature>
<dbReference type="PANTHER" id="PTHR23135">
    <property type="entry name" value="MUR LIGASE FAMILY MEMBER"/>
    <property type="match status" value="1"/>
</dbReference>
<keyword evidence="1" id="KW-0961">Cell wall biogenesis/degradation</keyword>
<dbReference type="GO" id="GO:0016881">
    <property type="term" value="F:acid-amino acid ligase activity"/>
    <property type="evidence" value="ECO:0007669"/>
    <property type="project" value="InterPro"/>
</dbReference>
<keyword evidence="1" id="KW-0547">Nucleotide-binding</keyword>
<dbReference type="GO" id="GO:0005524">
    <property type="term" value="F:ATP binding"/>
    <property type="evidence" value="ECO:0007669"/>
    <property type="project" value="UniProtKB-UniRule"/>
</dbReference>
<accession>A0A519B9F9</accession>
<reference evidence="4 5" key="1">
    <citation type="submission" date="2019-01" db="EMBL/GenBank/DDBJ databases">
        <title>Insights into ecological role of a new deltaproteobacterial order Candidatus Sinidesulfobacterales (Sva0485) by metagenomics and metatranscriptomics.</title>
        <authorList>
            <person name="Tan S."/>
            <person name="Liu J."/>
            <person name="Fang Y."/>
            <person name="Hedlund B.P."/>
            <person name="Lian Z.H."/>
            <person name="Huang L.Y."/>
            <person name="Li J.T."/>
            <person name="Huang L.N."/>
            <person name="Li W.J."/>
            <person name="Jiang H.C."/>
            <person name="Dong H.L."/>
            <person name="Shu W.S."/>
        </authorList>
    </citation>
    <scope>NUCLEOTIDE SEQUENCE [LARGE SCALE GENOMIC DNA]</scope>
    <source>
        <strain evidence="4">AP3</strain>
    </source>
</reference>
<dbReference type="GO" id="GO:0009252">
    <property type="term" value="P:peptidoglycan biosynthetic process"/>
    <property type="evidence" value="ECO:0007669"/>
    <property type="project" value="UniProtKB-UniRule"/>
</dbReference>
<feature type="domain" description="Mur ligase central" evidence="2">
    <location>
        <begin position="62"/>
        <end position="204"/>
    </location>
</feature>
<gene>
    <name evidence="1" type="primary">murT</name>
    <name evidence="4" type="ORF">EVJ47_08265</name>
</gene>
<keyword evidence="1" id="KW-0067">ATP-binding</keyword>
<evidence type="ECO:0000256" key="1">
    <source>
        <dbReference type="HAMAP-Rule" id="MF_02214"/>
    </source>
</evidence>
<name>A0A519B9F9_9DELT</name>
<evidence type="ECO:0000313" key="5">
    <source>
        <dbReference type="Proteomes" id="UP000320813"/>
    </source>
</evidence>
<comment type="caution">
    <text evidence="4">The sequence shown here is derived from an EMBL/GenBank/DDBJ whole genome shotgun (WGS) entry which is preliminary data.</text>
</comment>
<evidence type="ECO:0000259" key="3">
    <source>
        <dbReference type="Pfam" id="PF08353"/>
    </source>
</evidence>
<dbReference type="EC" id="6.3.5.13" evidence="1"/>
<protein>
    <recommendedName>
        <fullName evidence="1">Lipid II isoglutaminyl synthase (glutamine-hydrolyzing) subunit MurT</fullName>
        <ecNumber evidence="1">6.3.5.13</ecNumber>
    </recommendedName>
</protein>
<sequence length="469" mass="52966">MTLRFKNKIEILFYKFFKSVLNIFFKREGDVLPAHILKKLDKDIFDDFSKDINSRGVPVIIVTGTNGKTTTSNLIAGALRNSGKNVCTNSNGANMPNGIFGSIIGLYNLTLKFNADFIVMEVDEKVFPYIVSKLSPNVIVITNFYRDQLDRYGEVNITVNKIKNAIKDLPYPPVLILPSYEPLGSFIGYGLNNPQIYYGFNENFFENEINKIRGVSSNLSDALTCPNCGHILFCEKNLNKSLFLLRFNCKYCGFESKEPEIYACEFSGKGMKGLCNKTADKIFYFKPKLSGDYNMANYAAAYAVLKNYTLNNKIIRTSFENFRTKFGRSYKKIFKGIEINVDLVKNPTGFNRVLEKITGEDGFINVLFAFSDRDADGRDVSWIWDVDFEGYAGKLGKIVITGARPFDMAIRLQTAGIDKDSIIVDHNLKSSLKKIIKICGEGGGRDGGNKKIFILPTYTELLKFKKYII</sequence>
<dbReference type="InterPro" id="IPR043703">
    <property type="entry name" value="Lipid_II_synth_MurT"/>
</dbReference>
<keyword evidence="1" id="KW-0573">Peptidoglycan synthesis</keyword>
<dbReference type="UniPathway" id="UPA00219"/>
<keyword evidence="1" id="KW-0862">Zinc</keyword>
<evidence type="ECO:0000259" key="2">
    <source>
        <dbReference type="Pfam" id="PF08245"/>
    </source>
</evidence>
<comment type="catalytic activity">
    <reaction evidence="1">
        <text>beta-D-GlcNAc-(1-&gt;4)-Mur2Ac(oyl-L-Ala-gamma-D-O-P-Glu-L-Lys-D-Ala-D-Ala)-di-trans,octa-cis-undecaprenyl diphosphate + NH4(+) = beta-D-GlcNAc-(1-&gt;4)-Mur2Ac(oyl-L-Ala-D-isoglutaminyl-L-Lys-D-Ala-D-Ala)-di-trans,octa-cis-undecaprenyl diphosphate + phosphate + H(+)</text>
        <dbReference type="Rhea" id="RHEA:57932"/>
        <dbReference type="ChEBI" id="CHEBI:15378"/>
        <dbReference type="ChEBI" id="CHEBI:28938"/>
        <dbReference type="ChEBI" id="CHEBI:43474"/>
        <dbReference type="ChEBI" id="CHEBI:62233"/>
        <dbReference type="ChEBI" id="CHEBI:143132"/>
    </reaction>
</comment>
<dbReference type="EMBL" id="SGBD01000005">
    <property type="protein sequence ID" value="RZD13915.1"/>
    <property type="molecule type" value="Genomic_DNA"/>
</dbReference>
<dbReference type="GO" id="GO:0071555">
    <property type="term" value="P:cell wall organization"/>
    <property type="evidence" value="ECO:0007669"/>
    <property type="project" value="UniProtKB-KW"/>
</dbReference>
<evidence type="ECO:0000313" key="4">
    <source>
        <dbReference type="EMBL" id="RZD13915.1"/>
    </source>
</evidence>